<keyword evidence="3" id="KW-1185">Reference proteome</keyword>
<reference evidence="2 3" key="1">
    <citation type="submission" date="2016-04" db="EMBL/GenBank/DDBJ databases">
        <title>The genome of Intoshia linei affirms orthonectids as highly simplified spiralians.</title>
        <authorList>
            <person name="Mikhailov K.V."/>
            <person name="Slusarev G.S."/>
            <person name="Nikitin M.A."/>
            <person name="Logacheva M.D."/>
            <person name="Penin A."/>
            <person name="Aleoshin V."/>
            <person name="Panchin Y.V."/>
        </authorList>
    </citation>
    <scope>NUCLEOTIDE SEQUENCE [LARGE SCALE GENOMIC DNA]</scope>
    <source>
        <strain evidence="2">Intl2013</strain>
        <tissue evidence="2">Whole animal</tissue>
    </source>
</reference>
<sequence length="70" mass="8376">MQSKKCINFLIKIFFIIYDNGFFSLVLDDMTKTKCLRRLENCFMKGLLSVKTSDQKVLKTTERRKRKFCN</sequence>
<dbReference type="Proteomes" id="UP000078046">
    <property type="component" value="Unassembled WGS sequence"/>
</dbReference>
<evidence type="ECO:0000313" key="3">
    <source>
        <dbReference type="Proteomes" id="UP000078046"/>
    </source>
</evidence>
<dbReference type="AlphaFoldDB" id="A0A177ATI4"/>
<comment type="caution">
    <text evidence="2">The sequence shown here is derived from an EMBL/GenBank/DDBJ whole genome shotgun (WGS) entry which is preliminary data.</text>
</comment>
<feature type="transmembrane region" description="Helical" evidence="1">
    <location>
        <begin position="7"/>
        <end position="27"/>
    </location>
</feature>
<evidence type="ECO:0000313" key="2">
    <source>
        <dbReference type="EMBL" id="OAF65316.1"/>
    </source>
</evidence>
<evidence type="ECO:0000256" key="1">
    <source>
        <dbReference type="SAM" id="Phobius"/>
    </source>
</evidence>
<dbReference type="EMBL" id="LWCA01001350">
    <property type="protein sequence ID" value="OAF65316.1"/>
    <property type="molecule type" value="Genomic_DNA"/>
</dbReference>
<protein>
    <submittedName>
        <fullName evidence="2">Uncharacterized protein</fullName>
    </submittedName>
</protein>
<gene>
    <name evidence="2" type="ORF">A3Q56_06962</name>
</gene>
<proteinExistence type="predicted"/>
<keyword evidence="1" id="KW-1133">Transmembrane helix</keyword>
<name>A0A177ATI4_9BILA</name>
<accession>A0A177ATI4</accession>
<keyword evidence="1" id="KW-0472">Membrane</keyword>
<organism evidence="2 3">
    <name type="scientific">Intoshia linei</name>
    <dbReference type="NCBI Taxonomy" id="1819745"/>
    <lineage>
        <taxon>Eukaryota</taxon>
        <taxon>Metazoa</taxon>
        <taxon>Spiralia</taxon>
        <taxon>Lophotrochozoa</taxon>
        <taxon>Mesozoa</taxon>
        <taxon>Orthonectida</taxon>
        <taxon>Rhopaluridae</taxon>
        <taxon>Intoshia</taxon>
    </lineage>
</organism>
<keyword evidence="1" id="KW-0812">Transmembrane</keyword>